<evidence type="ECO:0000256" key="1">
    <source>
        <dbReference type="ARBA" id="ARBA00022729"/>
    </source>
</evidence>
<dbReference type="AlphaFoldDB" id="A0AAN9T1T9"/>
<evidence type="ECO:0000313" key="5">
    <source>
        <dbReference type="Proteomes" id="UP001386955"/>
    </source>
</evidence>
<comment type="caution">
    <text evidence="4">The sequence shown here is derived from an EMBL/GenBank/DDBJ whole genome shotgun (WGS) entry which is preliminary data.</text>
</comment>
<dbReference type="InterPro" id="IPR000858">
    <property type="entry name" value="S_locus_glycoprot_dom"/>
</dbReference>
<accession>A0AAN9T1T9</accession>
<dbReference type="PROSITE" id="PS50948">
    <property type="entry name" value="PAN"/>
    <property type="match status" value="1"/>
</dbReference>
<dbReference type="CDD" id="cd01098">
    <property type="entry name" value="PAN_AP_plant"/>
    <property type="match status" value="1"/>
</dbReference>
<dbReference type="EMBL" id="JAYMYS010000002">
    <property type="protein sequence ID" value="KAK7405117.1"/>
    <property type="molecule type" value="Genomic_DNA"/>
</dbReference>
<evidence type="ECO:0000256" key="2">
    <source>
        <dbReference type="ARBA" id="ARBA00023157"/>
    </source>
</evidence>
<dbReference type="InterPro" id="IPR003609">
    <property type="entry name" value="Pan_app"/>
</dbReference>
<dbReference type="Proteomes" id="UP001386955">
    <property type="component" value="Unassembled WGS sequence"/>
</dbReference>
<dbReference type="PANTHER" id="PTHR32444">
    <property type="entry name" value="BULB-TYPE LECTIN DOMAIN-CONTAINING PROTEIN"/>
    <property type="match status" value="1"/>
</dbReference>
<dbReference type="Pfam" id="PF00954">
    <property type="entry name" value="S_locus_glycop"/>
    <property type="match status" value="1"/>
</dbReference>
<dbReference type="Pfam" id="PF08276">
    <property type="entry name" value="PAN_2"/>
    <property type="match status" value="1"/>
</dbReference>
<evidence type="ECO:0000259" key="3">
    <source>
        <dbReference type="PROSITE" id="PS50948"/>
    </source>
</evidence>
<protein>
    <recommendedName>
        <fullName evidence="3">Apple domain-containing protein</fullName>
    </recommendedName>
</protein>
<name>A0AAN9T1T9_PSOTE</name>
<reference evidence="4 5" key="1">
    <citation type="submission" date="2024-01" db="EMBL/GenBank/DDBJ databases">
        <title>The genomes of 5 underutilized Papilionoideae crops provide insights into root nodulation and disease resistanc.</title>
        <authorList>
            <person name="Jiang F."/>
        </authorList>
    </citation>
    <scope>NUCLEOTIDE SEQUENCE [LARGE SCALE GENOMIC DNA]</scope>
    <source>
        <strain evidence="4">DUOXIRENSHENG_FW03</strain>
        <tissue evidence="4">Leaves</tissue>
    </source>
</reference>
<keyword evidence="2" id="KW-1015">Disulfide bond</keyword>
<evidence type="ECO:0000313" key="4">
    <source>
        <dbReference type="EMBL" id="KAK7405117.1"/>
    </source>
</evidence>
<gene>
    <name evidence="4" type="ORF">VNO78_06313</name>
</gene>
<proteinExistence type="predicted"/>
<dbReference type="SMART" id="SM00473">
    <property type="entry name" value="PAN_AP"/>
    <property type="match status" value="1"/>
</dbReference>
<keyword evidence="1" id="KW-0732">Signal</keyword>
<organism evidence="4 5">
    <name type="scientific">Psophocarpus tetragonolobus</name>
    <name type="common">Winged bean</name>
    <name type="synonym">Dolichos tetragonolobus</name>
    <dbReference type="NCBI Taxonomy" id="3891"/>
    <lineage>
        <taxon>Eukaryota</taxon>
        <taxon>Viridiplantae</taxon>
        <taxon>Streptophyta</taxon>
        <taxon>Embryophyta</taxon>
        <taxon>Tracheophyta</taxon>
        <taxon>Spermatophyta</taxon>
        <taxon>Magnoliopsida</taxon>
        <taxon>eudicotyledons</taxon>
        <taxon>Gunneridae</taxon>
        <taxon>Pentapetalae</taxon>
        <taxon>rosids</taxon>
        <taxon>fabids</taxon>
        <taxon>Fabales</taxon>
        <taxon>Fabaceae</taxon>
        <taxon>Papilionoideae</taxon>
        <taxon>50 kb inversion clade</taxon>
        <taxon>NPAAA clade</taxon>
        <taxon>indigoferoid/millettioid clade</taxon>
        <taxon>Phaseoleae</taxon>
        <taxon>Psophocarpus</taxon>
    </lineage>
</organism>
<dbReference type="PANTHER" id="PTHR32444:SF234">
    <property type="entry name" value="RECEPTOR-LIKE SERINE_THREONINE-PROTEIN KINASE"/>
    <property type="match status" value="1"/>
</dbReference>
<keyword evidence="5" id="KW-1185">Reference proteome</keyword>
<feature type="domain" description="Apple" evidence="3">
    <location>
        <begin position="177"/>
        <end position="260"/>
    </location>
</feature>
<sequence>MFFNLVKNELKSLGFGGPDFYSGLYPQLNPYHQLVKYFRTGPWNGLQFSGLSNQNPNSVYEFQYVTTNDLMYASNKVEMFYSFSIKNSSVILRVKINGTLSTMFIQVWLEDRGVWAVYQTTRRDFCDQYAACGVYGNCMITESPVCQYLEGFTPKPPQQWKESNWSQGCVQPKPLSCSHNKDQFVKYVGMKVPDTTRTWLDENIDLEEFRAKCLNNCSCMAYANSDVRYLGSGCVHWFGDLIDIRQFETDGQDLYVRMPALDLEEQEGNLPKEEERGTSRSSKIIISTTSAALSSILSGMDTLEREKCAHVSLFCVQQYPDDRPTMSSVIQMLGSDEIDSVEPKEPGFFPRKISDEGNLNTNLNQMTSNNELTITLNGR</sequence>
<dbReference type="GO" id="GO:0048544">
    <property type="term" value="P:recognition of pollen"/>
    <property type="evidence" value="ECO:0007669"/>
    <property type="project" value="InterPro"/>
</dbReference>